<evidence type="ECO:0000313" key="8">
    <source>
        <dbReference type="EMBL" id="MBD1401142.1"/>
    </source>
</evidence>
<evidence type="ECO:0000256" key="1">
    <source>
        <dbReference type="ARBA" id="ARBA00006620"/>
    </source>
</evidence>
<organism evidence="8 9">
    <name type="scientific">Pelovirga terrestris</name>
    <dbReference type="NCBI Taxonomy" id="2771352"/>
    <lineage>
        <taxon>Bacteria</taxon>
        <taxon>Pseudomonadati</taxon>
        <taxon>Thermodesulfobacteriota</taxon>
        <taxon>Desulfuromonadia</taxon>
        <taxon>Geobacterales</taxon>
        <taxon>Geobacteraceae</taxon>
        <taxon>Pelovirga</taxon>
    </lineage>
</organism>
<proteinExistence type="inferred from homology"/>
<comment type="similarity">
    <text evidence="1">Belongs to the HicA mRNA interferase family.</text>
</comment>
<keyword evidence="4" id="KW-0255">Endonuclease</keyword>
<dbReference type="Gene3D" id="3.30.920.30">
    <property type="entry name" value="Hypothetical protein"/>
    <property type="match status" value="1"/>
</dbReference>
<dbReference type="Proteomes" id="UP000632828">
    <property type="component" value="Unassembled WGS sequence"/>
</dbReference>
<dbReference type="GO" id="GO:0016787">
    <property type="term" value="F:hydrolase activity"/>
    <property type="evidence" value="ECO:0007669"/>
    <property type="project" value="UniProtKB-KW"/>
</dbReference>
<evidence type="ECO:0000256" key="6">
    <source>
        <dbReference type="ARBA" id="ARBA00022884"/>
    </source>
</evidence>
<dbReference type="EMBL" id="JACWUN010000012">
    <property type="protein sequence ID" value="MBD1401142.1"/>
    <property type="molecule type" value="Genomic_DNA"/>
</dbReference>
<gene>
    <name evidence="8" type="ORF">ICT70_10695</name>
</gene>
<dbReference type="InterPro" id="IPR012933">
    <property type="entry name" value="HicA_mRNA_interferase"/>
</dbReference>
<evidence type="ECO:0000313" key="9">
    <source>
        <dbReference type="Proteomes" id="UP000632828"/>
    </source>
</evidence>
<evidence type="ECO:0000256" key="5">
    <source>
        <dbReference type="ARBA" id="ARBA00022801"/>
    </source>
</evidence>
<accession>A0A8J6QZA0</accession>
<comment type="caution">
    <text evidence="8">The sequence shown here is derived from an EMBL/GenBank/DDBJ whole genome shotgun (WGS) entry which is preliminary data.</text>
</comment>
<sequence>MYSSKAIIAILLKHGFQQVSQRGSQVQLRSDNRIVIVPHPKKEIPYGTFQSIVRQSGLDRKDFSDN</sequence>
<dbReference type="InterPro" id="IPR038570">
    <property type="entry name" value="HicA_sf"/>
</dbReference>
<evidence type="ECO:0000256" key="4">
    <source>
        <dbReference type="ARBA" id="ARBA00022759"/>
    </source>
</evidence>
<name>A0A8J6QZA0_9BACT</name>
<dbReference type="Pfam" id="PF07927">
    <property type="entry name" value="HicA_toxin"/>
    <property type="match status" value="1"/>
</dbReference>
<keyword evidence="9" id="KW-1185">Reference proteome</keyword>
<evidence type="ECO:0000256" key="3">
    <source>
        <dbReference type="ARBA" id="ARBA00022722"/>
    </source>
</evidence>
<protein>
    <submittedName>
        <fullName evidence="8">Type II toxin-antitoxin system HicA family toxin</fullName>
    </submittedName>
</protein>
<dbReference type="GO" id="GO:0003729">
    <property type="term" value="F:mRNA binding"/>
    <property type="evidence" value="ECO:0007669"/>
    <property type="project" value="InterPro"/>
</dbReference>
<reference evidence="8" key="1">
    <citation type="submission" date="2020-09" db="EMBL/GenBank/DDBJ databases">
        <title>Pelobacter alkaliphilus sp. nov., a novel anaerobic arsenate-reducing bacterium from terrestrial mud volcano.</title>
        <authorList>
            <person name="Khomyakova M.A."/>
            <person name="Merkel A.Y."/>
            <person name="Slobodkin A.I."/>
        </authorList>
    </citation>
    <scope>NUCLEOTIDE SEQUENCE</scope>
    <source>
        <strain evidence="8">M08fum</strain>
    </source>
</reference>
<dbReference type="SUPFAM" id="SSF54786">
    <property type="entry name" value="YcfA/nrd intein domain"/>
    <property type="match status" value="1"/>
</dbReference>
<keyword evidence="6" id="KW-0694">RNA-binding</keyword>
<evidence type="ECO:0000256" key="2">
    <source>
        <dbReference type="ARBA" id="ARBA00022649"/>
    </source>
</evidence>
<dbReference type="GO" id="GO:0004519">
    <property type="term" value="F:endonuclease activity"/>
    <property type="evidence" value="ECO:0007669"/>
    <property type="project" value="UniProtKB-KW"/>
</dbReference>
<keyword evidence="5" id="KW-0378">Hydrolase</keyword>
<dbReference type="AlphaFoldDB" id="A0A8J6QZA0"/>
<keyword evidence="3" id="KW-0540">Nuclease</keyword>
<keyword evidence="2" id="KW-1277">Toxin-antitoxin system</keyword>
<evidence type="ECO:0000256" key="7">
    <source>
        <dbReference type="ARBA" id="ARBA00023016"/>
    </source>
</evidence>
<keyword evidence="7" id="KW-0346">Stress response</keyword>